<dbReference type="AlphaFoldDB" id="Q654S8"/>
<evidence type="ECO:0000256" key="1">
    <source>
        <dbReference type="SAM" id="MobiDB-lite"/>
    </source>
</evidence>
<evidence type="ECO:0000313" key="2">
    <source>
        <dbReference type="EMBL" id="BAD45054.1"/>
    </source>
</evidence>
<reference evidence="2" key="1">
    <citation type="journal article" date="2002" name="Nature">
        <title>The genome sequence and structure of rice chromosome 1.</title>
        <authorList>
            <person name="Sasaki T."/>
            <person name="Matsumoto T."/>
            <person name="Yamamoto K."/>
            <person name="Sakata K."/>
            <person name="Baba T."/>
            <person name="Katayose Y."/>
            <person name="Wu J."/>
            <person name="Niimura Y."/>
            <person name="Cheng Z."/>
            <person name="Nagamura Y."/>
            <person name="Antonio B.A."/>
            <person name="Kanamori H."/>
            <person name="Hosokawa S."/>
            <person name="Masukawa M."/>
            <person name="Arikawa K."/>
            <person name="Chiden Y."/>
            <person name="Hayashi M."/>
            <person name="Okamoto M."/>
            <person name="Ando T."/>
            <person name="Aoki H."/>
            <person name="Arita K."/>
            <person name="Hamada M."/>
            <person name="Harada C."/>
            <person name="Hijishita S."/>
            <person name="Honda M."/>
            <person name="Ichikawa Y."/>
            <person name="Idonuma A."/>
            <person name="Iijima M."/>
            <person name="Ikeda M."/>
            <person name="Ikeno M."/>
            <person name="Itoh S."/>
            <person name="Itoh T."/>
            <person name="Itoh Y."/>
            <person name="Itoh Y."/>
            <person name="Iwabuchi A."/>
            <person name="Kamiya K."/>
            <person name="Karasawa W."/>
            <person name="Katagiri S."/>
            <person name="Kikuta A."/>
            <person name="Kobayashi N."/>
            <person name="Kono I."/>
            <person name="Machita K."/>
            <person name="Maehara T."/>
            <person name="Mizuno H."/>
            <person name="Mizubayashi T."/>
            <person name="Mukai Y."/>
            <person name="Nagasaki H."/>
            <person name="Nakashima M."/>
            <person name="Nakama Y."/>
            <person name="Nakamichi Y."/>
            <person name="Nakamura M."/>
            <person name="Namiki N."/>
            <person name="Negishi M."/>
            <person name="Ohta I."/>
            <person name="Ono N."/>
            <person name="Saji S."/>
            <person name="Sakai K."/>
            <person name="Shibata M."/>
            <person name="Shimokawa T."/>
            <person name="Shomura A."/>
            <person name="Song J."/>
            <person name="Takazaki Y."/>
            <person name="Terasawa K."/>
            <person name="Tsuji K."/>
            <person name="Waki K."/>
            <person name="Yamagata H."/>
            <person name="Yamane H."/>
            <person name="Yoshiki S."/>
            <person name="Yoshihara R."/>
            <person name="Yukawa K."/>
            <person name="Zhong H."/>
            <person name="Iwama H."/>
            <person name="Endo T."/>
            <person name="Ito H."/>
            <person name="Hahn J.H."/>
            <person name="Kim H.I."/>
            <person name="Eun M.Y."/>
            <person name="Yano M."/>
            <person name="Jiang J."/>
            <person name="Gojobori T."/>
        </authorList>
    </citation>
    <scope>NUCLEOTIDE SEQUENCE</scope>
</reference>
<dbReference type="Proteomes" id="UP000817658">
    <property type="component" value="Chromosome 1"/>
</dbReference>
<accession>Q654S8</accession>
<protein>
    <submittedName>
        <fullName evidence="2">Uncharacterized protein</fullName>
    </submittedName>
</protein>
<feature type="region of interest" description="Disordered" evidence="1">
    <location>
        <begin position="182"/>
        <end position="206"/>
    </location>
</feature>
<feature type="compositionally biased region" description="Low complexity" evidence="1">
    <location>
        <begin position="185"/>
        <end position="195"/>
    </location>
</feature>
<feature type="region of interest" description="Disordered" evidence="1">
    <location>
        <begin position="107"/>
        <end position="137"/>
    </location>
</feature>
<dbReference type="EMBL" id="AP003211">
    <property type="protein sequence ID" value="BAD45054.1"/>
    <property type="molecule type" value="Genomic_DNA"/>
</dbReference>
<proteinExistence type="predicted"/>
<name>Q654S8_ORYSJ</name>
<gene>
    <name evidence="2" type="ORF">OSJNBa0011P19.32</name>
</gene>
<sequence>MKIVTLYKGKPAAPKFLCPGGNPRNFGAVRLPNFFASVVLRRRPPATFTLQPSSSTAADHRPPRAAGLRARTGLVLHHAAGCRSSSTAARPLHRPCLCRRSTAPPPFHRSSAAAAVHHARARSHTSAPPPPAASPRPLHLAADLSTAAGCSTAAAAISLSLSQSSTSGFIIGLSSSTGEDVLGRTASSAGSSSTAEPRRRPFLRRPRPKLIVGRSSSTDMCACGCSFLYMCACGCEGVYMCVHVGVNGNEGWVICERGVICDCECEFGNVGDM</sequence>
<organism evidence="2">
    <name type="scientific">Oryza sativa subsp. japonica</name>
    <name type="common">Rice</name>
    <dbReference type="NCBI Taxonomy" id="39947"/>
    <lineage>
        <taxon>Eukaryota</taxon>
        <taxon>Viridiplantae</taxon>
        <taxon>Streptophyta</taxon>
        <taxon>Embryophyta</taxon>
        <taxon>Tracheophyta</taxon>
        <taxon>Spermatophyta</taxon>
        <taxon>Magnoliopsida</taxon>
        <taxon>Liliopsida</taxon>
        <taxon>Poales</taxon>
        <taxon>Poaceae</taxon>
        <taxon>BOP clade</taxon>
        <taxon>Oryzoideae</taxon>
        <taxon>Oryzeae</taxon>
        <taxon>Oryzinae</taxon>
        <taxon>Oryza</taxon>
        <taxon>Oryza sativa</taxon>
    </lineage>
</organism>